<name>A0A0A7HIY4_CLOTY</name>
<accession>A0A0A7HIY4</accession>
<dbReference type="PROSITE" id="PS51354">
    <property type="entry name" value="GLUTAREDOXIN_2"/>
    <property type="match status" value="1"/>
</dbReference>
<organism evidence="2">
    <name type="scientific">Clostridium tyrobutyricum</name>
    <dbReference type="NCBI Taxonomy" id="1519"/>
    <lineage>
        <taxon>Bacteria</taxon>
        <taxon>Bacillati</taxon>
        <taxon>Bacillota</taxon>
        <taxon>Clostridia</taxon>
        <taxon>Eubacteriales</taxon>
        <taxon>Clostridiaceae</taxon>
        <taxon>Clostridium</taxon>
    </lineage>
</organism>
<dbReference type="InterPro" id="IPR012336">
    <property type="entry name" value="Thioredoxin-like_fold"/>
</dbReference>
<dbReference type="Pfam" id="PF13192">
    <property type="entry name" value="Thioredoxin_3"/>
    <property type="match status" value="1"/>
</dbReference>
<evidence type="ECO:0000259" key="1">
    <source>
        <dbReference type="Pfam" id="PF13192"/>
    </source>
</evidence>
<dbReference type="EMBL" id="KM108128">
    <property type="protein sequence ID" value="AIZ03776.1"/>
    <property type="molecule type" value="Genomic_DNA"/>
</dbReference>
<proteinExistence type="predicted"/>
<protein>
    <recommendedName>
        <fullName evidence="1">Thioredoxin-like fold domain-containing protein</fullName>
    </recommendedName>
</protein>
<sequence length="90" mass="10745">MSDNMKPVHMFVTSWCPYCKQALSWMKELRTEDPKYTDVDIKIIDEERQPEIAKKYDYYYVPTYFVGDTKIHEGVPTKEIVKKVFDDSLK</sequence>
<evidence type="ECO:0000313" key="2">
    <source>
        <dbReference type="EMBL" id="AIZ03776.1"/>
    </source>
</evidence>
<dbReference type="Gene3D" id="3.40.30.10">
    <property type="entry name" value="Glutaredoxin"/>
    <property type="match status" value="1"/>
</dbReference>
<dbReference type="SUPFAM" id="SSF52833">
    <property type="entry name" value="Thioredoxin-like"/>
    <property type="match status" value="1"/>
</dbReference>
<dbReference type="AlphaFoldDB" id="A0A0A7HIY4"/>
<feature type="domain" description="Thioredoxin-like fold" evidence="1">
    <location>
        <begin position="12"/>
        <end position="85"/>
    </location>
</feature>
<gene>
    <name evidence="2" type="primary">grxC</name>
    <name evidence="2" type="ORF">CTB_30960</name>
</gene>
<dbReference type="InterPro" id="IPR036249">
    <property type="entry name" value="Thioredoxin-like_sf"/>
</dbReference>
<reference evidence="2" key="1">
    <citation type="submission" date="2014-07" db="EMBL/GenBank/DDBJ databases">
        <title>Clostridium tyrobutyricum BAS7.</title>
        <authorList>
            <person name="Kim S."/>
            <person name="Choi O."/>
            <person name="Woo H.M."/>
            <person name="Sang B.-I."/>
            <person name="Um Y."/>
        </authorList>
    </citation>
    <scope>NUCLEOTIDE SEQUENCE</scope>
    <source>
        <strain evidence="2">BAS7</strain>
    </source>
</reference>
<dbReference type="RefSeq" id="WP_217816830.1">
    <property type="nucleotide sequence ID" value="NZ_JAHHVA010000013.1"/>
</dbReference>